<keyword evidence="1" id="KW-0812">Transmembrane</keyword>
<dbReference type="Pfam" id="PF03372">
    <property type="entry name" value="Exo_endo_phos"/>
    <property type="match status" value="1"/>
</dbReference>
<dbReference type="Proteomes" id="UP000555552">
    <property type="component" value="Unassembled WGS sequence"/>
</dbReference>
<accession>A0A849BS64</accession>
<name>A0A849BS64_9ACTN</name>
<sequence length="334" mass="33148">MRALGVVAALVLATAAVVTCAPLPLGLSTTPGVTQAVALRGAGALALLVLGLVIGLAAAAVALRRRRRPLVAGALAVVLLACAAGHVGVLVARGWDGGGAAPAPDLVVVALNTEVDGVAPEELAALVEGSGADVVALPETSERTAEAVAAAVERRTGEAFAVLAEEVDDRPIAATSLLVHERLGPHERADAPALDLSAVAAAPVDGDGPLLVAVHPPPPIPGAFPQERWAEQVATAAAACTAAPGAVVAGDLNATLDHAPLADALDAGPCVDTADAVGAAAWGTWPASVPAVLGAPIDHVLVDGRVWQPLSARVERVGATDHRALVVALARREP</sequence>
<dbReference type="Gene3D" id="3.60.10.10">
    <property type="entry name" value="Endonuclease/exonuclease/phosphatase"/>
    <property type="match status" value="1"/>
</dbReference>
<feature type="domain" description="Endonuclease/exonuclease/phosphatase" evidence="2">
    <location>
        <begin position="120"/>
        <end position="322"/>
    </location>
</feature>
<keyword evidence="3" id="KW-0540">Nuclease</keyword>
<keyword evidence="1" id="KW-0472">Membrane</keyword>
<protein>
    <submittedName>
        <fullName evidence="3">Endonuclease/exonuclease/phosphatase family protein</fullName>
    </submittedName>
</protein>
<keyword evidence="1" id="KW-1133">Transmembrane helix</keyword>
<dbReference type="GO" id="GO:0004527">
    <property type="term" value="F:exonuclease activity"/>
    <property type="evidence" value="ECO:0007669"/>
    <property type="project" value="UniProtKB-KW"/>
</dbReference>
<dbReference type="RefSeq" id="WP_171204014.1">
    <property type="nucleotide sequence ID" value="NZ_BAAANP010000010.1"/>
</dbReference>
<evidence type="ECO:0000256" key="1">
    <source>
        <dbReference type="SAM" id="Phobius"/>
    </source>
</evidence>
<dbReference type="EMBL" id="JABEMA010000297">
    <property type="protein sequence ID" value="NNH24253.1"/>
    <property type="molecule type" value="Genomic_DNA"/>
</dbReference>
<keyword evidence="3" id="KW-0269">Exonuclease</keyword>
<proteinExistence type="predicted"/>
<evidence type="ECO:0000259" key="2">
    <source>
        <dbReference type="Pfam" id="PF03372"/>
    </source>
</evidence>
<dbReference type="SUPFAM" id="SSF56219">
    <property type="entry name" value="DNase I-like"/>
    <property type="match status" value="1"/>
</dbReference>
<evidence type="ECO:0000313" key="4">
    <source>
        <dbReference type="Proteomes" id="UP000555552"/>
    </source>
</evidence>
<dbReference type="InterPro" id="IPR005135">
    <property type="entry name" value="Endo/exonuclease/phosphatase"/>
</dbReference>
<keyword evidence="3" id="KW-0378">Hydrolase</keyword>
<evidence type="ECO:0000313" key="3">
    <source>
        <dbReference type="EMBL" id="NNH24253.1"/>
    </source>
</evidence>
<keyword evidence="3" id="KW-0255">Endonuclease</keyword>
<feature type="transmembrane region" description="Helical" evidence="1">
    <location>
        <begin position="70"/>
        <end position="92"/>
    </location>
</feature>
<dbReference type="AlphaFoldDB" id="A0A849BS64"/>
<organism evidence="3 4">
    <name type="scientific">Pseudokineococcus marinus</name>
    <dbReference type="NCBI Taxonomy" id="351215"/>
    <lineage>
        <taxon>Bacteria</taxon>
        <taxon>Bacillati</taxon>
        <taxon>Actinomycetota</taxon>
        <taxon>Actinomycetes</taxon>
        <taxon>Kineosporiales</taxon>
        <taxon>Kineosporiaceae</taxon>
        <taxon>Pseudokineococcus</taxon>
    </lineage>
</organism>
<keyword evidence="4" id="KW-1185">Reference proteome</keyword>
<gene>
    <name evidence="3" type="ORF">HLB09_14370</name>
</gene>
<reference evidence="3 4" key="1">
    <citation type="submission" date="2020-05" db="EMBL/GenBank/DDBJ databases">
        <title>MicrobeNet Type strains.</title>
        <authorList>
            <person name="Nicholson A.C."/>
        </authorList>
    </citation>
    <scope>NUCLEOTIDE SEQUENCE [LARGE SCALE GENOMIC DNA]</scope>
    <source>
        <strain evidence="3 4">JCM 14547</strain>
    </source>
</reference>
<feature type="transmembrane region" description="Helical" evidence="1">
    <location>
        <begin position="44"/>
        <end position="63"/>
    </location>
</feature>
<dbReference type="GO" id="GO:0004519">
    <property type="term" value="F:endonuclease activity"/>
    <property type="evidence" value="ECO:0007669"/>
    <property type="project" value="UniProtKB-KW"/>
</dbReference>
<comment type="caution">
    <text evidence="3">The sequence shown here is derived from an EMBL/GenBank/DDBJ whole genome shotgun (WGS) entry which is preliminary data.</text>
</comment>
<dbReference type="InterPro" id="IPR036691">
    <property type="entry name" value="Endo/exonu/phosph_ase_sf"/>
</dbReference>